<evidence type="ECO:0000313" key="9">
    <source>
        <dbReference type="RefSeq" id="XP_010904899.1"/>
    </source>
</evidence>
<dbReference type="Proteomes" id="UP000504607">
    <property type="component" value="Unplaced"/>
</dbReference>
<protein>
    <submittedName>
        <fullName evidence="9">Protein DMP6</fullName>
    </submittedName>
</protein>
<gene>
    <name evidence="9" type="primary">LOC105032218</name>
</gene>
<dbReference type="InterPro" id="IPR007770">
    <property type="entry name" value="DMP"/>
</dbReference>
<dbReference type="GO" id="GO:0010256">
    <property type="term" value="P:endomembrane system organization"/>
    <property type="evidence" value="ECO:0007669"/>
    <property type="project" value="TreeGrafter"/>
</dbReference>
<dbReference type="PANTHER" id="PTHR31621:SF0">
    <property type="entry name" value="PROTEIN DMP6"/>
    <property type="match status" value="1"/>
</dbReference>
<keyword evidence="5 7" id="KW-0472">Membrane</keyword>
<evidence type="ECO:0000256" key="7">
    <source>
        <dbReference type="SAM" id="Phobius"/>
    </source>
</evidence>
<evidence type="ECO:0000256" key="1">
    <source>
        <dbReference type="ARBA" id="ARBA00004141"/>
    </source>
</evidence>
<name>A0A6I9Q7Z4_ELAGV</name>
<evidence type="ECO:0000256" key="5">
    <source>
        <dbReference type="ARBA" id="ARBA00023136"/>
    </source>
</evidence>
<evidence type="ECO:0000256" key="6">
    <source>
        <dbReference type="SAM" id="MobiDB-lite"/>
    </source>
</evidence>
<dbReference type="KEGG" id="egu:105032218"/>
<dbReference type="OrthoDB" id="525686at2759"/>
<evidence type="ECO:0000313" key="8">
    <source>
        <dbReference type="Proteomes" id="UP000504607"/>
    </source>
</evidence>
<feature type="transmembrane region" description="Helical" evidence="7">
    <location>
        <begin position="179"/>
        <end position="197"/>
    </location>
</feature>
<dbReference type="FunCoup" id="A0A6I9Q7Z4">
    <property type="interactions" value="967"/>
</dbReference>
<feature type="region of interest" description="Disordered" evidence="6">
    <location>
        <begin position="1"/>
        <end position="25"/>
    </location>
</feature>
<evidence type="ECO:0000256" key="3">
    <source>
        <dbReference type="ARBA" id="ARBA00022692"/>
    </source>
</evidence>
<evidence type="ECO:0000256" key="2">
    <source>
        <dbReference type="ARBA" id="ARBA00008707"/>
    </source>
</evidence>
<evidence type="ECO:0000256" key="4">
    <source>
        <dbReference type="ARBA" id="ARBA00022989"/>
    </source>
</evidence>
<dbReference type="GO" id="GO:0016020">
    <property type="term" value="C:membrane"/>
    <property type="evidence" value="ECO:0007669"/>
    <property type="project" value="UniProtKB-SubCell"/>
</dbReference>
<comment type="subcellular location">
    <subcellularLocation>
        <location evidence="1">Membrane</location>
        <topology evidence="1">Multi-pass membrane protein</topology>
    </subcellularLocation>
</comment>
<dbReference type="GeneID" id="105032218"/>
<accession>A0A6I9Q7Z4</accession>
<feature type="transmembrane region" description="Helical" evidence="7">
    <location>
        <begin position="79"/>
        <end position="98"/>
    </location>
</feature>
<dbReference type="AlphaFoldDB" id="A0A6I9Q7Z4"/>
<dbReference type="RefSeq" id="XP_010904899.1">
    <property type="nucleotide sequence ID" value="XM_010906597.3"/>
</dbReference>
<dbReference type="PANTHER" id="PTHR31621">
    <property type="entry name" value="PROTEIN DMP3"/>
    <property type="match status" value="1"/>
</dbReference>
<feature type="compositionally biased region" description="Basic and acidic residues" evidence="6">
    <location>
        <begin position="1"/>
        <end position="16"/>
    </location>
</feature>
<feature type="transmembrane region" description="Helical" evidence="7">
    <location>
        <begin position="48"/>
        <end position="67"/>
    </location>
</feature>
<keyword evidence="3 7" id="KW-0812">Transmembrane</keyword>
<dbReference type="InParanoid" id="A0A6I9Q7Z4"/>
<keyword evidence="4 7" id="KW-1133">Transmembrane helix</keyword>
<sequence>MAAEKKDMEAHHHEEEQQPLLVSEPSDEDRMTMVQQAISQTFKSAAHLANLLPTGTVLAFQVLSPILTNLGRCTDANRIMTACLVALCGLSCFILCFTDTFHDAAGKIRYGLATFRGIWIIDGTGPLPPEIPAARYRIKFIDFVHAFMSVLIFAAVALFDKNVVSCFYPVPSEDVEQVLTALPVAIGVFGSSVFVAFPTTRQGIGFPVSLR</sequence>
<proteinExistence type="inferred from homology"/>
<dbReference type="GO" id="GO:0005737">
    <property type="term" value="C:cytoplasm"/>
    <property type="evidence" value="ECO:0007669"/>
    <property type="project" value="UniProtKB-ARBA"/>
</dbReference>
<keyword evidence="8" id="KW-1185">Reference proteome</keyword>
<organism evidence="8 9">
    <name type="scientific">Elaeis guineensis var. tenera</name>
    <name type="common">Oil palm</name>
    <dbReference type="NCBI Taxonomy" id="51953"/>
    <lineage>
        <taxon>Eukaryota</taxon>
        <taxon>Viridiplantae</taxon>
        <taxon>Streptophyta</taxon>
        <taxon>Embryophyta</taxon>
        <taxon>Tracheophyta</taxon>
        <taxon>Spermatophyta</taxon>
        <taxon>Magnoliopsida</taxon>
        <taxon>Liliopsida</taxon>
        <taxon>Arecaceae</taxon>
        <taxon>Arecoideae</taxon>
        <taxon>Cocoseae</taxon>
        <taxon>Elaeidinae</taxon>
        <taxon>Elaeis</taxon>
    </lineage>
</organism>
<feature type="transmembrane region" description="Helical" evidence="7">
    <location>
        <begin position="140"/>
        <end position="159"/>
    </location>
</feature>
<comment type="similarity">
    <text evidence="2">Belongs to the plant DMP1 protein family.</text>
</comment>
<dbReference type="Pfam" id="PF05078">
    <property type="entry name" value="DUF679"/>
    <property type="match status" value="1"/>
</dbReference>
<reference evidence="9" key="1">
    <citation type="submission" date="2025-08" db="UniProtKB">
        <authorList>
            <consortium name="RefSeq"/>
        </authorList>
    </citation>
    <scope>IDENTIFICATION</scope>
</reference>